<sequence length="93" mass="10018">MSKKKKIEKGIQKRPRESLDENEKVPPKKAMPSNSAKKVEENSSSDSDSDTGSSKAAKKTVTAKAAQNSSDSDSESSGSEGTKKNYPQSQKLQ</sequence>
<evidence type="ECO:0000256" key="1">
    <source>
        <dbReference type="SAM" id="MobiDB-lite"/>
    </source>
</evidence>
<proteinExistence type="predicted"/>
<dbReference type="KEGG" id="bgt:106077159"/>
<dbReference type="VEuPathDB" id="VectorBase:BGLB028262"/>
<protein>
    <submittedName>
        <fullName evidence="2">Uncharacterized protein</fullName>
    </submittedName>
</protein>
<feature type="compositionally biased region" description="Basic and acidic residues" evidence="1">
    <location>
        <begin position="8"/>
        <end position="26"/>
    </location>
</feature>
<evidence type="ECO:0000313" key="3">
    <source>
        <dbReference type="Proteomes" id="UP000076420"/>
    </source>
</evidence>
<feature type="region of interest" description="Disordered" evidence="1">
    <location>
        <begin position="1"/>
        <end position="93"/>
    </location>
</feature>
<dbReference type="Proteomes" id="UP000076420">
    <property type="component" value="Unassembled WGS sequence"/>
</dbReference>
<reference evidence="2" key="1">
    <citation type="submission" date="2020-05" db="UniProtKB">
        <authorList>
            <consortium name="EnsemblMetazoa"/>
        </authorList>
    </citation>
    <scope>IDENTIFICATION</scope>
    <source>
        <strain evidence="2">BB02</strain>
    </source>
</reference>
<dbReference type="EnsemblMetazoa" id="BGLB028262-RA">
    <property type="protein sequence ID" value="BGLB028262-PA"/>
    <property type="gene ID" value="BGLB028262"/>
</dbReference>
<feature type="compositionally biased region" description="Low complexity" evidence="1">
    <location>
        <begin position="44"/>
        <end position="80"/>
    </location>
</feature>
<accession>A0A2C9L8T5</accession>
<dbReference type="OrthoDB" id="5599646at2759"/>
<dbReference type="AlphaFoldDB" id="A0A2C9L8T5"/>
<evidence type="ECO:0000313" key="2">
    <source>
        <dbReference type="EnsemblMetazoa" id="BGLB028262-PA"/>
    </source>
</evidence>
<gene>
    <name evidence="2" type="primary">106077159</name>
</gene>
<organism evidence="2 3">
    <name type="scientific">Biomphalaria glabrata</name>
    <name type="common">Bloodfluke planorb</name>
    <name type="synonym">Freshwater snail</name>
    <dbReference type="NCBI Taxonomy" id="6526"/>
    <lineage>
        <taxon>Eukaryota</taxon>
        <taxon>Metazoa</taxon>
        <taxon>Spiralia</taxon>
        <taxon>Lophotrochozoa</taxon>
        <taxon>Mollusca</taxon>
        <taxon>Gastropoda</taxon>
        <taxon>Heterobranchia</taxon>
        <taxon>Euthyneura</taxon>
        <taxon>Panpulmonata</taxon>
        <taxon>Hygrophila</taxon>
        <taxon>Lymnaeoidea</taxon>
        <taxon>Planorbidae</taxon>
        <taxon>Biomphalaria</taxon>
    </lineage>
</organism>
<name>A0A2C9L8T5_BIOGL</name>